<gene>
    <name evidence="2" type="ORF">ACFSQ3_14650</name>
</gene>
<evidence type="ECO:0000313" key="2">
    <source>
        <dbReference type="EMBL" id="MFD2600195.1"/>
    </source>
</evidence>
<dbReference type="Pfam" id="PF12728">
    <property type="entry name" value="HTH_17"/>
    <property type="match status" value="1"/>
</dbReference>
<protein>
    <submittedName>
        <fullName evidence="2">Helix-turn-helix domain-containing protein</fullName>
    </submittedName>
</protein>
<dbReference type="RefSeq" id="WP_380870335.1">
    <property type="nucleotide sequence ID" value="NZ_JBHUMA010000009.1"/>
</dbReference>
<comment type="caution">
    <text evidence="2">The sequence shown here is derived from an EMBL/GenBank/DDBJ whole genome shotgun (WGS) entry which is preliminary data.</text>
</comment>
<keyword evidence="3" id="KW-1185">Reference proteome</keyword>
<sequence>MDDIKVTHNNLPEAVGVIYQELVNTKKELEGVRSLFDQVVKKLDSYATAPRLNEEDPDQLFTIEEAAEFCRVKRNAIHVWKRSGKIPYIKIGGRPYFKKADLLTYNKVDVKKPKGLR</sequence>
<proteinExistence type="predicted"/>
<accession>A0ABW5NP46</accession>
<feature type="domain" description="Helix-turn-helix" evidence="1">
    <location>
        <begin position="60"/>
        <end position="105"/>
    </location>
</feature>
<dbReference type="InterPro" id="IPR041657">
    <property type="entry name" value="HTH_17"/>
</dbReference>
<dbReference type="InterPro" id="IPR009061">
    <property type="entry name" value="DNA-bd_dom_put_sf"/>
</dbReference>
<reference evidence="3" key="1">
    <citation type="journal article" date="2019" name="Int. J. Syst. Evol. Microbiol.">
        <title>The Global Catalogue of Microorganisms (GCM) 10K type strain sequencing project: providing services to taxonomists for standard genome sequencing and annotation.</title>
        <authorList>
            <consortium name="The Broad Institute Genomics Platform"/>
            <consortium name="The Broad Institute Genome Sequencing Center for Infectious Disease"/>
            <person name="Wu L."/>
            <person name="Ma J."/>
        </authorList>
    </citation>
    <scope>NUCLEOTIDE SEQUENCE [LARGE SCALE GENOMIC DNA]</scope>
    <source>
        <strain evidence="3">KCTC 42248</strain>
    </source>
</reference>
<evidence type="ECO:0000313" key="3">
    <source>
        <dbReference type="Proteomes" id="UP001597393"/>
    </source>
</evidence>
<name>A0ABW5NP46_9SPHI</name>
<dbReference type="Proteomes" id="UP001597393">
    <property type="component" value="Unassembled WGS sequence"/>
</dbReference>
<evidence type="ECO:0000259" key="1">
    <source>
        <dbReference type="Pfam" id="PF12728"/>
    </source>
</evidence>
<dbReference type="SUPFAM" id="SSF46955">
    <property type="entry name" value="Putative DNA-binding domain"/>
    <property type="match status" value="1"/>
</dbReference>
<organism evidence="2 3">
    <name type="scientific">Sphingobacterium corticis</name>
    <dbReference type="NCBI Taxonomy" id="1812823"/>
    <lineage>
        <taxon>Bacteria</taxon>
        <taxon>Pseudomonadati</taxon>
        <taxon>Bacteroidota</taxon>
        <taxon>Sphingobacteriia</taxon>
        <taxon>Sphingobacteriales</taxon>
        <taxon>Sphingobacteriaceae</taxon>
        <taxon>Sphingobacterium</taxon>
    </lineage>
</organism>
<dbReference type="EMBL" id="JBHUMA010000009">
    <property type="protein sequence ID" value="MFD2600195.1"/>
    <property type="molecule type" value="Genomic_DNA"/>
</dbReference>